<sequence length="289" mass="30859">MKRILGKHRPPPRHWVGDGFPVYAHFNYGNHGRLLSPFLMLDYAAPHDFAPATTPRGVGIHPHRGFETVTIAYQGEIAHRDSTGQGGIIGPGDVQWMTAAAGILHEEFHSPAFTASGGTLEMVQLWVNLPAKDKLRPPGYQAISATRIPEATLPDAAGIARLIAGELAGMHGPARTHSPMQVWDLRLKAGSRCTLPAQEGWSVGLLVLRGAVSVHGCSAAANELVILDQQGDQVSLEAADDSTLLWLSGAALQEPVAGYGPFVMNTRAEIEQAIDDFNSGRFGTLPASS</sequence>
<dbReference type="PANTHER" id="PTHR43594:SF1">
    <property type="entry name" value="QUERCETIN 2,3-DIOXYGENASE PA2418-RELATED"/>
    <property type="match status" value="1"/>
</dbReference>
<dbReference type="RefSeq" id="WP_194114651.1">
    <property type="nucleotide sequence ID" value="NZ_JADFUA010000001.1"/>
</dbReference>
<organism evidence="6 7">
    <name type="scientific">Chitinilyticum piscinae</name>
    <dbReference type="NCBI Taxonomy" id="2866724"/>
    <lineage>
        <taxon>Bacteria</taxon>
        <taxon>Pseudomonadati</taxon>
        <taxon>Pseudomonadota</taxon>
        <taxon>Betaproteobacteria</taxon>
        <taxon>Neisseriales</taxon>
        <taxon>Chitinibacteraceae</taxon>
        <taxon>Chitinilyticum</taxon>
    </lineage>
</organism>
<reference evidence="6 7" key="1">
    <citation type="submission" date="2020-10" db="EMBL/GenBank/DDBJ databases">
        <title>The genome sequence of Chitinilyticum litopenaei 4Y14.</title>
        <authorList>
            <person name="Liu Y."/>
        </authorList>
    </citation>
    <scope>NUCLEOTIDE SEQUENCE [LARGE SCALE GENOMIC DNA]</scope>
    <source>
        <strain evidence="6 7">4Y14</strain>
    </source>
</reference>
<dbReference type="Gene3D" id="2.60.120.10">
    <property type="entry name" value="Jelly Rolls"/>
    <property type="match status" value="2"/>
</dbReference>
<feature type="binding site" evidence="2">
    <location>
        <position position="105"/>
    </location>
    <ligand>
        <name>Fe cation</name>
        <dbReference type="ChEBI" id="CHEBI:24875"/>
    </ligand>
</feature>
<feature type="binding site" evidence="2">
    <location>
        <position position="107"/>
    </location>
    <ligand>
        <name>Fe cation</name>
        <dbReference type="ChEBI" id="CHEBI:24875"/>
    </ligand>
</feature>
<dbReference type="InterPro" id="IPR053186">
    <property type="entry name" value="QDO-related"/>
</dbReference>
<evidence type="ECO:0000313" key="7">
    <source>
        <dbReference type="Proteomes" id="UP000604481"/>
    </source>
</evidence>
<evidence type="ECO:0000259" key="5">
    <source>
        <dbReference type="Pfam" id="PF05726"/>
    </source>
</evidence>
<comment type="caution">
    <text evidence="6">The sequence shown here is derived from an EMBL/GenBank/DDBJ whole genome shotgun (WGS) entry which is preliminary data.</text>
</comment>
<name>A0A8J7FWM0_9NEIS</name>
<dbReference type="AlphaFoldDB" id="A0A8J7FWM0"/>
<accession>A0A8J7FWM0</accession>
<protein>
    <submittedName>
        <fullName evidence="6">Pirin family protein</fullName>
    </submittedName>
</protein>
<keyword evidence="2" id="KW-0408">Iron</keyword>
<dbReference type="SUPFAM" id="SSF51182">
    <property type="entry name" value="RmlC-like cupins"/>
    <property type="match status" value="1"/>
</dbReference>
<evidence type="ECO:0000256" key="1">
    <source>
        <dbReference type="ARBA" id="ARBA00008416"/>
    </source>
</evidence>
<gene>
    <name evidence="6" type="ORF">INR99_02200</name>
</gene>
<dbReference type="Pfam" id="PF05726">
    <property type="entry name" value="Pirin_C"/>
    <property type="match status" value="1"/>
</dbReference>
<evidence type="ECO:0000256" key="3">
    <source>
        <dbReference type="RuleBase" id="RU003457"/>
    </source>
</evidence>
<dbReference type="InterPro" id="IPR011051">
    <property type="entry name" value="RmlC_Cupin_sf"/>
</dbReference>
<keyword evidence="7" id="KW-1185">Reference proteome</keyword>
<dbReference type="PANTHER" id="PTHR43594">
    <property type="entry name" value="QUERCETIN 2,3-DIOXYGENASE"/>
    <property type="match status" value="1"/>
</dbReference>
<dbReference type="InterPro" id="IPR012093">
    <property type="entry name" value="Pirin"/>
</dbReference>
<dbReference type="Proteomes" id="UP000604481">
    <property type="component" value="Unassembled WGS sequence"/>
</dbReference>
<comment type="similarity">
    <text evidence="1 3">Belongs to the pirin family.</text>
</comment>
<evidence type="ECO:0000256" key="2">
    <source>
        <dbReference type="PIRSR" id="PIRSR006232-1"/>
    </source>
</evidence>
<dbReference type="CDD" id="cd02909">
    <property type="entry name" value="cupin_pirin_N"/>
    <property type="match status" value="1"/>
</dbReference>
<dbReference type="CDD" id="cd02247">
    <property type="entry name" value="cupin_pirin_C"/>
    <property type="match status" value="1"/>
</dbReference>
<feature type="binding site" evidence="2">
    <location>
        <position position="63"/>
    </location>
    <ligand>
        <name>Fe cation</name>
        <dbReference type="ChEBI" id="CHEBI:24875"/>
    </ligand>
</feature>
<proteinExistence type="inferred from homology"/>
<evidence type="ECO:0000259" key="4">
    <source>
        <dbReference type="Pfam" id="PF02678"/>
    </source>
</evidence>
<feature type="binding site" evidence="2">
    <location>
        <position position="61"/>
    </location>
    <ligand>
        <name>Fe cation</name>
        <dbReference type="ChEBI" id="CHEBI:24875"/>
    </ligand>
</feature>
<dbReference type="Pfam" id="PF02678">
    <property type="entry name" value="Pirin"/>
    <property type="match status" value="1"/>
</dbReference>
<dbReference type="InterPro" id="IPR003829">
    <property type="entry name" value="Pirin_N_dom"/>
</dbReference>
<comment type="cofactor">
    <cofactor evidence="2">
        <name>Fe cation</name>
        <dbReference type="ChEBI" id="CHEBI:24875"/>
    </cofactor>
    <text evidence="2">Binds 1 Fe cation per subunit.</text>
</comment>
<dbReference type="EMBL" id="JADFUA010000001">
    <property type="protein sequence ID" value="MBE9608150.1"/>
    <property type="molecule type" value="Genomic_DNA"/>
</dbReference>
<dbReference type="InterPro" id="IPR014710">
    <property type="entry name" value="RmlC-like_jellyroll"/>
</dbReference>
<dbReference type="GO" id="GO:0046872">
    <property type="term" value="F:metal ion binding"/>
    <property type="evidence" value="ECO:0007669"/>
    <property type="project" value="UniProtKB-KW"/>
</dbReference>
<evidence type="ECO:0000313" key="6">
    <source>
        <dbReference type="EMBL" id="MBE9608150.1"/>
    </source>
</evidence>
<dbReference type="PIRSF" id="PIRSF006232">
    <property type="entry name" value="Pirin"/>
    <property type="match status" value="1"/>
</dbReference>
<dbReference type="InterPro" id="IPR008778">
    <property type="entry name" value="Pirin_C_dom"/>
</dbReference>
<feature type="domain" description="Pirin N-terminal" evidence="4">
    <location>
        <begin position="24"/>
        <end position="127"/>
    </location>
</feature>
<feature type="domain" description="Pirin C-terminal" evidence="5">
    <location>
        <begin position="182"/>
        <end position="283"/>
    </location>
</feature>
<keyword evidence="2" id="KW-0479">Metal-binding</keyword>